<feature type="region of interest" description="Disordered" evidence="1">
    <location>
        <begin position="487"/>
        <end position="670"/>
    </location>
</feature>
<evidence type="ECO:0000313" key="2">
    <source>
        <dbReference type="EMBL" id="GBF89290.1"/>
    </source>
</evidence>
<feature type="region of interest" description="Disordered" evidence="1">
    <location>
        <begin position="1"/>
        <end position="55"/>
    </location>
</feature>
<reference evidence="2 3" key="1">
    <citation type="journal article" date="2018" name="Sci. Rep.">
        <title>Raphidocelis subcapitata (=Pseudokirchneriella subcapitata) provides an insight into genome evolution and environmental adaptations in the Sphaeropleales.</title>
        <authorList>
            <person name="Suzuki S."/>
            <person name="Yamaguchi H."/>
            <person name="Nakajima N."/>
            <person name="Kawachi M."/>
        </authorList>
    </citation>
    <scope>NUCLEOTIDE SEQUENCE [LARGE SCALE GENOMIC DNA]</scope>
    <source>
        <strain evidence="2 3">NIES-35</strain>
    </source>
</reference>
<gene>
    <name evidence="2" type="ORF">Rsub_02167</name>
</gene>
<feature type="compositionally biased region" description="Gly residues" evidence="1">
    <location>
        <begin position="346"/>
        <end position="367"/>
    </location>
</feature>
<feature type="compositionally biased region" description="Basic residues" evidence="1">
    <location>
        <begin position="525"/>
        <end position="537"/>
    </location>
</feature>
<accession>A0A2V0NUP2</accession>
<organism evidence="2 3">
    <name type="scientific">Raphidocelis subcapitata</name>
    <dbReference type="NCBI Taxonomy" id="307507"/>
    <lineage>
        <taxon>Eukaryota</taxon>
        <taxon>Viridiplantae</taxon>
        <taxon>Chlorophyta</taxon>
        <taxon>core chlorophytes</taxon>
        <taxon>Chlorophyceae</taxon>
        <taxon>CS clade</taxon>
        <taxon>Sphaeropleales</taxon>
        <taxon>Selenastraceae</taxon>
        <taxon>Raphidocelis</taxon>
    </lineage>
</organism>
<feature type="compositionally biased region" description="Low complexity" evidence="1">
    <location>
        <begin position="507"/>
        <end position="522"/>
    </location>
</feature>
<dbReference type="OrthoDB" id="551161at2759"/>
<dbReference type="Pfam" id="PF04720">
    <property type="entry name" value="PDDEXK_6"/>
    <property type="match status" value="1"/>
</dbReference>
<feature type="compositionally biased region" description="Low complexity" evidence="1">
    <location>
        <begin position="579"/>
        <end position="597"/>
    </location>
</feature>
<evidence type="ECO:0000256" key="1">
    <source>
        <dbReference type="SAM" id="MobiDB-lite"/>
    </source>
</evidence>
<dbReference type="InParanoid" id="A0A2V0NUP2"/>
<dbReference type="InterPro" id="IPR006502">
    <property type="entry name" value="PDDEXK-like"/>
</dbReference>
<dbReference type="STRING" id="307507.A0A2V0NUP2"/>
<feature type="compositionally biased region" description="Low complexity" evidence="1">
    <location>
        <begin position="11"/>
        <end position="32"/>
    </location>
</feature>
<feature type="compositionally biased region" description="Basic and acidic residues" evidence="1">
    <location>
        <begin position="538"/>
        <end position="547"/>
    </location>
</feature>
<sequence length="690" mass="69076">MRAPAAPPSPGGSAASPAFGGASGSAASRAASTLPWKMEPKLKPEPAGNATPQGVAEFDYDPSLECERIREAAAPRTPAAAALAAAVAAAKAAQGPDPDPWAVGCELRARHGYLVRLRRSMGPRQPKAFLRSLRHSFLVVRGVDGDQDPADYIVDLNFKDAFKTSKSRAWYEALMSSVPQDWVGPADALALVAGVAAAATRLLFRQLGLPLPPWREPRTVLSRWVSSEPDAFEDEQCPLLPAPEQGRATASMLLPYHGPFRKAVAAASALCGGGGGAGAGLGAAALLPGNGRSASASVRGAGGGAGGAGAVGALRAQLQLAAAQRLATREAGGVVPMVFPGIAPRGGGADGGGGNGGGGGAGAGPGGDVPQRVIVGWPKEEDGPHRLRRSSAPAWTGGGAPPPPPPGAASRGWAEGAGQAAAPATGQQQQADDEEEPQGQQGQQRTPQRAHPAAASAAIGIGLSRSSSAGALLGAAGRALSQSLPQSLSLHDGSLPWGMELGEGDGPPRQGAGRQQQQQQQEQRSRHHQQQQRQPRRHGPEDGGRDGEGDDGSPSAARAHGGDDFFDLEDGASEEAEGQQHAGHPAHGHGQPHAAAGEWQGHTPPALAAVVLPEAFRRFGSGGGGGGGGGGDGAADGAAAEGAPAAAAAGAAPGDGAAAEGDGAAEGAAKKDYKNLDQLLPKMRTVRLAG</sequence>
<evidence type="ECO:0000313" key="3">
    <source>
        <dbReference type="Proteomes" id="UP000247498"/>
    </source>
</evidence>
<feature type="compositionally biased region" description="Pro residues" evidence="1">
    <location>
        <begin position="1"/>
        <end position="10"/>
    </location>
</feature>
<dbReference type="AlphaFoldDB" id="A0A2V0NUP2"/>
<feature type="compositionally biased region" description="Low complexity" evidence="1">
    <location>
        <begin position="408"/>
        <end position="430"/>
    </location>
</feature>
<dbReference type="Proteomes" id="UP000247498">
    <property type="component" value="Unassembled WGS sequence"/>
</dbReference>
<protein>
    <submittedName>
        <fullName evidence="2">Uncharacterized protein</fullName>
    </submittedName>
</protein>
<comment type="caution">
    <text evidence="2">The sequence shown here is derived from an EMBL/GenBank/DDBJ whole genome shotgun (WGS) entry which is preliminary data.</text>
</comment>
<keyword evidence="3" id="KW-1185">Reference proteome</keyword>
<dbReference type="EMBL" id="BDRX01000009">
    <property type="protein sequence ID" value="GBF89290.1"/>
    <property type="molecule type" value="Genomic_DNA"/>
</dbReference>
<proteinExistence type="predicted"/>
<feature type="region of interest" description="Disordered" evidence="1">
    <location>
        <begin position="346"/>
        <end position="461"/>
    </location>
</feature>
<feature type="compositionally biased region" description="Low complexity" evidence="1">
    <location>
        <begin position="635"/>
        <end position="667"/>
    </location>
</feature>
<name>A0A2V0NUP2_9CHLO</name>
<feature type="compositionally biased region" description="Low complexity" evidence="1">
    <location>
        <begin position="604"/>
        <end position="613"/>
    </location>
</feature>
<feature type="compositionally biased region" description="Acidic residues" evidence="1">
    <location>
        <begin position="564"/>
        <end position="577"/>
    </location>
</feature>
<feature type="compositionally biased region" description="Gly residues" evidence="1">
    <location>
        <begin position="620"/>
        <end position="634"/>
    </location>
</feature>
<feature type="compositionally biased region" description="Low complexity" evidence="1">
    <location>
        <begin position="438"/>
        <end position="461"/>
    </location>
</feature>